<accession>A0ABX9AMH9</accession>
<dbReference type="EMBL" id="CP081864">
    <property type="protein sequence ID" value="QZN96382.1"/>
    <property type="molecule type" value="Genomic_DNA"/>
</dbReference>
<keyword evidence="1" id="KW-0175">Coiled coil</keyword>
<reference evidence="2 3" key="1">
    <citation type="submission" date="2021-08" db="EMBL/GenBank/DDBJ databases">
        <title>Culture and genomic analysis of Symbiopectobacterium purcellii sp. nov. gen. nov., isolated from the leafhopper Empoasca decipiens.</title>
        <authorList>
            <person name="Nadal-Jimenez P."/>
            <person name="Siozios S."/>
            <person name="Halliday N."/>
            <person name="Camara M."/>
            <person name="Hurst G.D.D."/>
        </authorList>
    </citation>
    <scope>NUCLEOTIDE SEQUENCE [LARGE SCALE GENOMIC DNA]</scope>
    <source>
        <strain evidence="2 3">SyEd1</strain>
    </source>
</reference>
<evidence type="ECO:0000313" key="2">
    <source>
        <dbReference type="EMBL" id="QZN96382.1"/>
    </source>
</evidence>
<gene>
    <name evidence="2" type="ORF">K6K13_02610</name>
</gene>
<protein>
    <submittedName>
        <fullName evidence="2">Uncharacterized protein</fullName>
    </submittedName>
</protein>
<dbReference type="RefSeq" id="WP_222159433.1">
    <property type="nucleotide sequence ID" value="NZ_CP081864.1"/>
</dbReference>
<feature type="coiled-coil region" evidence="1">
    <location>
        <begin position="57"/>
        <end position="91"/>
    </location>
</feature>
<name>A0ABX9AMH9_9ENTR</name>
<evidence type="ECO:0000313" key="3">
    <source>
        <dbReference type="Proteomes" id="UP000825886"/>
    </source>
</evidence>
<keyword evidence="3" id="KW-1185">Reference proteome</keyword>
<sequence>MKKIYVLTAFNFNDGAKITPFAAGFHDVADTVAEHWFVKAHCSPDGEAPAVTEDPRIAAYEARIAELEAQIAEKDARVIELEAQIAEASTNGKKSKSTDA</sequence>
<organism evidence="2 3">
    <name type="scientific">Symbiopectobacterium purcellii</name>
    <dbReference type="NCBI Taxonomy" id="2871826"/>
    <lineage>
        <taxon>Bacteria</taxon>
        <taxon>Pseudomonadati</taxon>
        <taxon>Pseudomonadota</taxon>
        <taxon>Gammaproteobacteria</taxon>
        <taxon>Enterobacterales</taxon>
        <taxon>Enterobacteriaceae</taxon>
    </lineage>
</organism>
<proteinExistence type="predicted"/>
<dbReference type="Proteomes" id="UP000825886">
    <property type="component" value="Chromosome"/>
</dbReference>
<evidence type="ECO:0000256" key="1">
    <source>
        <dbReference type="SAM" id="Coils"/>
    </source>
</evidence>